<dbReference type="RefSeq" id="WP_107821280.1">
    <property type="nucleotide sequence ID" value="NZ_OY782574.1"/>
</dbReference>
<gene>
    <name evidence="2" type="ORF">C8N47_103195</name>
</gene>
<comment type="caution">
    <text evidence="2">The sequence shown here is derived from an EMBL/GenBank/DDBJ whole genome shotgun (WGS) entry which is preliminary data.</text>
</comment>
<dbReference type="AlphaFoldDB" id="A0A2T5C4U7"/>
<organism evidence="2 3">
    <name type="scientific">Mangrovibacterium marinum</name>
    <dbReference type="NCBI Taxonomy" id="1639118"/>
    <lineage>
        <taxon>Bacteria</taxon>
        <taxon>Pseudomonadati</taxon>
        <taxon>Bacteroidota</taxon>
        <taxon>Bacteroidia</taxon>
        <taxon>Marinilabiliales</taxon>
        <taxon>Prolixibacteraceae</taxon>
        <taxon>Mangrovibacterium</taxon>
    </lineage>
</organism>
<reference evidence="2 3" key="1">
    <citation type="submission" date="2018-04" db="EMBL/GenBank/DDBJ databases">
        <title>Genomic Encyclopedia of Archaeal and Bacterial Type Strains, Phase II (KMG-II): from individual species to whole genera.</title>
        <authorList>
            <person name="Goeker M."/>
        </authorList>
    </citation>
    <scope>NUCLEOTIDE SEQUENCE [LARGE SCALE GENOMIC DNA]</scope>
    <source>
        <strain evidence="2 3">DSM 28823</strain>
    </source>
</reference>
<dbReference type="PROSITE" id="PS51257">
    <property type="entry name" value="PROKAR_LIPOPROTEIN"/>
    <property type="match status" value="1"/>
</dbReference>
<evidence type="ECO:0000313" key="3">
    <source>
        <dbReference type="Proteomes" id="UP000243525"/>
    </source>
</evidence>
<feature type="chain" id="PRO_5015426794" description="Lipid-binding hydrolase" evidence="1">
    <location>
        <begin position="22"/>
        <end position="187"/>
    </location>
</feature>
<protein>
    <recommendedName>
        <fullName evidence="4">Lipid-binding hydrolase</fullName>
    </recommendedName>
</protein>
<dbReference type="EMBL" id="QAAD01000003">
    <property type="protein sequence ID" value="PTN09898.1"/>
    <property type="molecule type" value="Genomic_DNA"/>
</dbReference>
<name>A0A2T5C4U7_9BACT</name>
<evidence type="ECO:0000313" key="2">
    <source>
        <dbReference type="EMBL" id="PTN09898.1"/>
    </source>
</evidence>
<dbReference type="Proteomes" id="UP000243525">
    <property type="component" value="Unassembled WGS sequence"/>
</dbReference>
<sequence length="187" mass="20674">MKTRILLFVCLCIGVAALFSACSENDSLVSDLPQNDEITLKSKKIPTQFSGICTPIDNMGYDIISWYDATDDPRVTGVSYWVFTGIEPIDEVTIELRGATEIFVGAVTVDDVINGRYVGKWEMTWKGYQNYTYPGSVTFKIVAHGTGTGTEGEVLGLTARWKYTMDFDGTPESGAIYYSKGKITEEL</sequence>
<proteinExistence type="predicted"/>
<accession>A0A2T5C4U7</accession>
<keyword evidence="3" id="KW-1185">Reference proteome</keyword>
<evidence type="ECO:0000256" key="1">
    <source>
        <dbReference type="SAM" id="SignalP"/>
    </source>
</evidence>
<feature type="signal peptide" evidence="1">
    <location>
        <begin position="1"/>
        <end position="21"/>
    </location>
</feature>
<dbReference type="OrthoDB" id="597632at2"/>
<keyword evidence="1" id="KW-0732">Signal</keyword>
<evidence type="ECO:0008006" key="4">
    <source>
        <dbReference type="Google" id="ProtNLM"/>
    </source>
</evidence>